<keyword evidence="5 8" id="KW-1133">Transmembrane helix</keyword>
<evidence type="ECO:0000256" key="6">
    <source>
        <dbReference type="ARBA" id="ARBA00023010"/>
    </source>
</evidence>
<dbReference type="GO" id="GO:0043952">
    <property type="term" value="P:protein transport by the Sec complex"/>
    <property type="evidence" value="ECO:0007669"/>
    <property type="project" value="UniProtKB-UniRule"/>
</dbReference>
<dbReference type="Pfam" id="PF00584">
    <property type="entry name" value="SecE"/>
    <property type="match status" value="1"/>
</dbReference>
<gene>
    <name evidence="8" type="primary">secE</name>
    <name evidence="9" type="ORF">MOS_272</name>
</gene>
<dbReference type="Gene3D" id="1.20.5.1030">
    <property type="entry name" value="Preprotein translocase secy subunit"/>
    <property type="match status" value="1"/>
</dbReference>
<reference evidence="9 10" key="1">
    <citation type="journal article" date="2013" name="Genome Announc.">
        <title>Complete Genome Sequence of Mycoplasma hyorhinis Strain SK76.</title>
        <authorList>
            <person name="Goodison S."/>
            <person name="Urquidi V."/>
            <person name="Kumar D."/>
            <person name="Reyes L."/>
            <person name="Rosser C.J."/>
        </authorList>
    </citation>
    <scope>NUCLEOTIDE SEQUENCE [LARGE SCALE GENOMIC DNA]</scope>
    <source>
        <strain evidence="9 10">SK76</strain>
    </source>
</reference>
<proteinExistence type="inferred from homology"/>
<keyword evidence="2 8" id="KW-0813">Transport</keyword>
<dbReference type="GO" id="GO:0005886">
    <property type="term" value="C:plasma membrane"/>
    <property type="evidence" value="ECO:0007669"/>
    <property type="project" value="UniProtKB-SubCell"/>
</dbReference>
<organism evidence="9 10">
    <name type="scientific">Mesomycoplasma hyorhinis SK76</name>
    <dbReference type="NCBI Taxonomy" id="1118964"/>
    <lineage>
        <taxon>Bacteria</taxon>
        <taxon>Bacillati</taxon>
        <taxon>Mycoplasmatota</taxon>
        <taxon>Mycoplasmoidales</taxon>
        <taxon>Metamycoplasmataceae</taxon>
        <taxon>Mesomycoplasma</taxon>
    </lineage>
</organism>
<accession>A0AAI8AM44</accession>
<comment type="similarity">
    <text evidence="8">Belongs to the SecE/SEC61-gamma family.</text>
</comment>
<evidence type="ECO:0000313" key="9">
    <source>
        <dbReference type="EMBL" id="AFX74199.1"/>
    </source>
</evidence>
<evidence type="ECO:0000256" key="4">
    <source>
        <dbReference type="ARBA" id="ARBA00022927"/>
    </source>
</evidence>
<dbReference type="InterPro" id="IPR038379">
    <property type="entry name" value="SecE_sf"/>
</dbReference>
<dbReference type="InterPro" id="IPR001901">
    <property type="entry name" value="Translocase_SecE/Sec61-g"/>
</dbReference>
<feature type="transmembrane region" description="Helical" evidence="8">
    <location>
        <begin position="41"/>
        <end position="63"/>
    </location>
</feature>
<sequence>MFKFKNKKKKPKKYWIRHFFKELKRVKWPTGSYLAKNYFKVLIFILVATIVFFIILTIATVLWNRTGVGL</sequence>
<dbReference type="Proteomes" id="UP000009399">
    <property type="component" value="Chromosome"/>
</dbReference>
<comment type="subunit">
    <text evidence="8">Component of the Sec protein translocase complex. Heterotrimer consisting of SecY, SecE and SecG subunits. The heterotrimers can form oligomers, although 1 heterotrimer is thought to be able to translocate proteins. Interacts with the ribosome. Interacts with SecDF, and other proteins may be involved. Interacts with SecA.</text>
</comment>
<name>A0AAI8AM44_MESHY</name>
<dbReference type="GO" id="GO:0065002">
    <property type="term" value="P:intracellular protein transmembrane transport"/>
    <property type="evidence" value="ECO:0007669"/>
    <property type="project" value="UniProtKB-UniRule"/>
</dbReference>
<keyword evidence="4 8" id="KW-0653">Protein transport</keyword>
<protein>
    <recommendedName>
        <fullName evidence="8">Protein translocase subunit SecE</fullName>
    </recommendedName>
</protein>
<dbReference type="GO" id="GO:0009306">
    <property type="term" value="P:protein secretion"/>
    <property type="evidence" value="ECO:0007669"/>
    <property type="project" value="UniProtKB-UniRule"/>
</dbReference>
<dbReference type="GO" id="GO:0006605">
    <property type="term" value="P:protein targeting"/>
    <property type="evidence" value="ECO:0007669"/>
    <property type="project" value="UniProtKB-UniRule"/>
</dbReference>
<dbReference type="RefSeq" id="WP_014335541.1">
    <property type="nucleotide sequence ID" value="NC_019552.1"/>
</dbReference>
<comment type="function">
    <text evidence="8">Essential subunit of the Sec protein translocation channel SecYEG. Clamps together the 2 halves of SecY. May contact the channel plug during translocation.</text>
</comment>
<keyword evidence="8" id="KW-1003">Cell membrane</keyword>
<keyword evidence="3 8" id="KW-0812">Transmembrane</keyword>
<keyword evidence="6 8" id="KW-0811">Translocation</keyword>
<evidence type="ECO:0000256" key="2">
    <source>
        <dbReference type="ARBA" id="ARBA00022448"/>
    </source>
</evidence>
<evidence type="ECO:0000313" key="10">
    <source>
        <dbReference type="Proteomes" id="UP000009399"/>
    </source>
</evidence>
<comment type="subcellular location">
    <subcellularLocation>
        <location evidence="8">Cell membrane</location>
        <topology evidence="8">Single-pass membrane protein</topology>
    </subcellularLocation>
    <subcellularLocation>
        <location evidence="1">Membrane</location>
    </subcellularLocation>
</comment>
<dbReference type="GO" id="GO:0008320">
    <property type="term" value="F:protein transmembrane transporter activity"/>
    <property type="evidence" value="ECO:0007669"/>
    <property type="project" value="UniProtKB-UniRule"/>
</dbReference>
<evidence type="ECO:0000256" key="5">
    <source>
        <dbReference type="ARBA" id="ARBA00022989"/>
    </source>
</evidence>
<evidence type="ECO:0000256" key="1">
    <source>
        <dbReference type="ARBA" id="ARBA00004370"/>
    </source>
</evidence>
<evidence type="ECO:0000256" key="8">
    <source>
        <dbReference type="HAMAP-Rule" id="MF_00422"/>
    </source>
</evidence>
<dbReference type="HAMAP" id="MF_00422">
    <property type="entry name" value="SecE"/>
    <property type="match status" value="1"/>
</dbReference>
<dbReference type="AlphaFoldDB" id="A0AAI8AM44"/>
<evidence type="ECO:0000256" key="7">
    <source>
        <dbReference type="ARBA" id="ARBA00023136"/>
    </source>
</evidence>
<evidence type="ECO:0000256" key="3">
    <source>
        <dbReference type="ARBA" id="ARBA00022692"/>
    </source>
</evidence>
<keyword evidence="7 8" id="KW-0472">Membrane</keyword>
<dbReference type="KEGG" id="mhs:MOS_272"/>
<dbReference type="EMBL" id="CP003914">
    <property type="protein sequence ID" value="AFX74199.1"/>
    <property type="molecule type" value="Genomic_DNA"/>
</dbReference>
<dbReference type="GeneID" id="93248393"/>